<accession>A0A932YY35</accession>
<feature type="domain" description="SIS" evidence="1">
    <location>
        <begin position="59"/>
        <end position="212"/>
    </location>
</feature>
<dbReference type="EMBL" id="JACQMJ010000008">
    <property type="protein sequence ID" value="MBI4132338.1"/>
    <property type="molecule type" value="Genomic_DNA"/>
</dbReference>
<evidence type="ECO:0000313" key="3">
    <source>
        <dbReference type="Proteomes" id="UP000704960"/>
    </source>
</evidence>
<dbReference type="SUPFAM" id="SSF53697">
    <property type="entry name" value="SIS domain"/>
    <property type="match status" value="1"/>
</dbReference>
<dbReference type="CDD" id="cd05006">
    <property type="entry name" value="SIS_GmhA"/>
    <property type="match status" value="1"/>
</dbReference>
<dbReference type="Proteomes" id="UP000704960">
    <property type="component" value="Unassembled WGS sequence"/>
</dbReference>
<dbReference type="GO" id="GO:0097367">
    <property type="term" value="F:carbohydrate derivative binding"/>
    <property type="evidence" value="ECO:0007669"/>
    <property type="project" value="InterPro"/>
</dbReference>
<dbReference type="Gene3D" id="3.40.50.10490">
    <property type="entry name" value="Glucose-6-phosphate isomerase like protein, domain 1"/>
    <property type="match status" value="1"/>
</dbReference>
<evidence type="ECO:0000259" key="1">
    <source>
        <dbReference type="PROSITE" id="PS51464"/>
    </source>
</evidence>
<dbReference type="AlphaFoldDB" id="A0A932YY35"/>
<dbReference type="PROSITE" id="PS51464">
    <property type="entry name" value="SIS"/>
    <property type="match status" value="1"/>
</dbReference>
<dbReference type="InterPro" id="IPR050099">
    <property type="entry name" value="SIS_GmhA/DiaA_subfam"/>
</dbReference>
<reference evidence="2" key="1">
    <citation type="submission" date="2020-07" db="EMBL/GenBank/DDBJ databases">
        <title>Huge and variable diversity of episymbiotic CPR bacteria and DPANN archaea in groundwater ecosystems.</title>
        <authorList>
            <person name="He C.Y."/>
            <person name="Keren R."/>
            <person name="Whittaker M."/>
            <person name="Farag I.F."/>
            <person name="Doudna J."/>
            <person name="Cate J.H.D."/>
            <person name="Banfield J.F."/>
        </authorList>
    </citation>
    <scope>NUCLEOTIDE SEQUENCE</scope>
    <source>
        <strain evidence="2">NC_groundwater_1226_Ag_S-0.1um_59_124</strain>
    </source>
</reference>
<dbReference type="PANTHER" id="PTHR30390">
    <property type="entry name" value="SEDOHEPTULOSE 7-PHOSPHATE ISOMERASE / DNAA INITIATOR-ASSOCIATING FACTOR FOR REPLICATION INITIATION"/>
    <property type="match status" value="1"/>
</dbReference>
<evidence type="ECO:0000313" key="2">
    <source>
        <dbReference type="EMBL" id="MBI4132338.1"/>
    </source>
</evidence>
<gene>
    <name evidence="2" type="ORF">HY474_01765</name>
</gene>
<protein>
    <submittedName>
        <fullName evidence="2">SIS domain-containing protein</fullName>
    </submittedName>
</protein>
<dbReference type="InterPro" id="IPR046348">
    <property type="entry name" value="SIS_dom_sf"/>
</dbReference>
<sequence length="232" mass="24462">MITDNSWIYQKIQDHLHASAAVKHAIAAAADGGVFAASAAAPAGPPATVAAIARAAEIIAHAFRNGGKLLLCGNGGSAADCQHMAAEFTNILDRSFERPPLPAISLATDTSFLTAFSNDAKRFAEIFSRQVEAIGRRGDVLIGISTSGTSENVIRALETAKRMSIATIALTGRRGPLASVADLVIAVPSERTSHIQEAHLAVEHVICELVECFLYPERRGVLPQTAADDRLV</sequence>
<dbReference type="InterPro" id="IPR035461">
    <property type="entry name" value="GmhA/DiaA"/>
</dbReference>
<dbReference type="PANTHER" id="PTHR30390:SF6">
    <property type="entry name" value="DNAA INITIATOR-ASSOCIATING PROTEIN DIAA"/>
    <property type="match status" value="1"/>
</dbReference>
<proteinExistence type="predicted"/>
<name>A0A932YY35_9BACT</name>
<dbReference type="InterPro" id="IPR001347">
    <property type="entry name" value="SIS_dom"/>
</dbReference>
<dbReference type="Pfam" id="PF13580">
    <property type="entry name" value="SIS_2"/>
    <property type="match status" value="1"/>
</dbReference>
<comment type="caution">
    <text evidence="2">The sequence shown here is derived from an EMBL/GenBank/DDBJ whole genome shotgun (WGS) entry which is preliminary data.</text>
</comment>
<dbReference type="GO" id="GO:1901135">
    <property type="term" value="P:carbohydrate derivative metabolic process"/>
    <property type="evidence" value="ECO:0007669"/>
    <property type="project" value="InterPro"/>
</dbReference>
<organism evidence="2 3">
    <name type="scientific">Candidatus Sungiibacteriota bacterium</name>
    <dbReference type="NCBI Taxonomy" id="2750080"/>
    <lineage>
        <taxon>Bacteria</taxon>
        <taxon>Candidatus Sungiibacteriota</taxon>
    </lineage>
</organism>